<reference evidence="1 2" key="1">
    <citation type="submission" date="2015-09" db="EMBL/GenBank/DDBJ databases">
        <title>Draft genome sequence of Kouleothrix aurantiaca JCM 19913.</title>
        <authorList>
            <person name="Hemp J."/>
        </authorList>
    </citation>
    <scope>NUCLEOTIDE SEQUENCE [LARGE SCALE GENOMIC DNA]</scope>
    <source>
        <strain evidence="1 2">COM-B</strain>
    </source>
</reference>
<dbReference type="AlphaFoldDB" id="A0A0P9D4R4"/>
<protein>
    <submittedName>
        <fullName evidence="1">Uncharacterized protein</fullName>
    </submittedName>
</protein>
<gene>
    <name evidence="1" type="ORF">SE17_41780</name>
</gene>
<organism evidence="1 2">
    <name type="scientific">Kouleothrix aurantiaca</name>
    <dbReference type="NCBI Taxonomy" id="186479"/>
    <lineage>
        <taxon>Bacteria</taxon>
        <taxon>Bacillati</taxon>
        <taxon>Chloroflexota</taxon>
        <taxon>Chloroflexia</taxon>
        <taxon>Chloroflexales</taxon>
        <taxon>Roseiflexineae</taxon>
        <taxon>Roseiflexaceae</taxon>
        <taxon>Kouleothrix</taxon>
    </lineage>
</organism>
<dbReference type="EMBL" id="LJCR01003274">
    <property type="protein sequence ID" value="KPV47750.1"/>
    <property type="molecule type" value="Genomic_DNA"/>
</dbReference>
<keyword evidence="2" id="KW-1185">Reference proteome</keyword>
<accession>A0A0P9D4R4</accession>
<proteinExistence type="predicted"/>
<name>A0A0P9D4R4_9CHLR</name>
<dbReference type="Proteomes" id="UP000050509">
    <property type="component" value="Unassembled WGS sequence"/>
</dbReference>
<sequence length="188" mass="21016">MQRRAVWVILAGLVVGVLLDCAGLGALGMRRAGDTALAAARARWNARALAHYRLVVRETTGAGACQQDLEIDAERIVAVRQNQCVRVPSWTVANLFTWVASMRQQDSGCYPSPVTCVCHIRYAIEAHYDPEMGYPLDATYLWHLETNWAYWGHWERFLRTYELPDCAAVSRRTAGAITISVVKLTPLP</sequence>
<comment type="caution">
    <text evidence="1">The sequence shown here is derived from an EMBL/GenBank/DDBJ whole genome shotgun (WGS) entry which is preliminary data.</text>
</comment>
<evidence type="ECO:0000313" key="2">
    <source>
        <dbReference type="Proteomes" id="UP000050509"/>
    </source>
</evidence>
<evidence type="ECO:0000313" key="1">
    <source>
        <dbReference type="EMBL" id="KPV47750.1"/>
    </source>
</evidence>